<protein>
    <submittedName>
        <fullName evidence="1">Uncharacterized protein</fullName>
    </submittedName>
</protein>
<evidence type="ECO:0000313" key="1">
    <source>
        <dbReference type="EMBL" id="ONK77842.1"/>
    </source>
</evidence>
<gene>
    <name evidence="1" type="ORF">A4U43_C02F11300</name>
</gene>
<organism evidence="1 2">
    <name type="scientific">Asparagus officinalis</name>
    <name type="common">Garden asparagus</name>
    <dbReference type="NCBI Taxonomy" id="4686"/>
    <lineage>
        <taxon>Eukaryota</taxon>
        <taxon>Viridiplantae</taxon>
        <taxon>Streptophyta</taxon>
        <taxon>Embryophyta</taxon>
        <taxon>Tracheophyta</taxon>
        <taxon>Spermatophyta</taxon>
        <taxon>Magnoliopsida</taxon>
        <taxon>Liliopsida</taxon>
        <taxon>Asparagales</taxon>
        <taxon>Asparagaceae</taxon>
        <taxon>Asparagoideae</taxon>
        <taxon>Asparagus</taxon>
    </lineage>
</organism>
<accession>A0A5P1FIB8</accession>
<dbReference type="Gramene" id="ONK77842">
    <property type="protein sequence ID" value="ONK77842"/>
    <property type="gene ID" value="A4U43_C02F11300"/>
</dbReference>
<proteinExistence type="predicted"/>
<dbReference type="EMBL" id="CM007382">
    <property type="protein sequence ID" value="ONK77842.1"/>
    <property type="molecule type" value="Genomic_DNA"/>
</dbReference>
<name>A0A5P1FIB8_ASPOF</name>
<evidence type="ECO:0000313" key="2">
    <source>
        <dbReference type="Proteomes" id="UP000243459"/>
    </source>
</evidence>
<sequence length="84" mass="8940">MGLLVAQLNCLENVGLLDEASPGRNTMALAVEEDVIGPSTILEASHHPGKETIRVDDDVEGRAETPSDQIENALLLSEMLAEVS</sequence>
<dbReference type="AlphaFoldDB" id="A0A5P1FIB8"/>
<reference evidence="2" key="1">
    <citation type="journal article" date="2017" name="Nat. Commun.">
        <title>The asparagus genome sheds light on the origin and evolution of a young Y chromosome.</title>
        <authorList>
            <person name="Harkess A."/>
            <person name="Zhou J."/>
            <person name="Xu C."/>
            <person name="Bowers J.E."/>
            <person name="Van der Hulst R."/>
            <person name="Ayyampalayam S."/>
            <person name="Mercati F."/>
            <person name="Riccardi P."/>
            <person name="McKain M.R."/>
            <person name="Kakrana A."/>
            <person name="Tang H."/>
            <person name="Ray J."/>
            <person name="Groenendijk J."/>
            <person name="Arikit S."/>
            <person name="Mathioni S.M."/>
            <person name="Nakano M."/>
            <person name="Shan H."/>
            <person name="Telgmann-Rauber A."/>
            <person name="Kanno A."/>
            <person name="Yue Z."/>
            <person name="Chen H."/>
            <person name="Li W."/>
            <person name="Chen Y."/>
            <person name="Xu X."/>
            <person name="Zhang Y."/>
            <person name="Luo S."/>
            <person name="Chen H."/>
            <person name="Gao J."/>
            <person name="Mao Z."/>
            <person name="Pires J.C."/>
            <person name="Luo M."/>
            <person name="Kudrna D."/>
            <person name="Wing R.A."/>
            <person name="Meyers B.C."/>
            <person name="Yi K."/>
            <person name="Kong H."/>
            <person name="Lavrijsen P."/>
            <person name="Sunseri F."/>
            <person name="Falavigna A."/>
            <person name="Ye Y."/>
            <person name="Leebens-Mack J.H."/>
            <person name="Chen G."/>
        </authorList>
    </citation>
    <scope>NUCLEOTIDE SEQUENCE [LARGE SCALE GENOMIC DNA]</scope>
    <source>
        <strain evidence="2">cv. DH0086</strain>
    </source>
</reference>
<dbReference type="Proteomes" id="UP000243459">
    <property type="component" value="Chromosome 2"/>
</dbReference>
<keyword evidence="2" id="KW-1185">Reference proteome</keyword>